<name>A0AAD8HK24_9APIA</name>
<gene>
    <name evidence="1" type="ORF">POM88_034113</name>
</gene>
<dbReference type="EMBL" id="JAUIZM010000008">
    <property type="protein sequence ID" value="KAK1368021.1"/>
    <property type="molecule type" value="Genomic_DNA"/>
</dbReference>
<evidence type="ECO:0000313" key="2">
    <source>
        <dbReference type="Proteomes" id="UP001237642"/>
    </source>
</evidence>
<evidence type="ECO:0000313" key="1">
    <source>
        <dbReference type="EMBL" id="KAK1368021.1"/>
    </source>
</evidence>
<reference evidence="1" key="1">
    <citation type="submission" date="2023-02" db="EMBL/GenBank/DDBJ databases">
        <title>Genome of toxic invasive species Heracleum sosnowskyi carries increased number of genes despite the absence of recent whole-genome duplications.</title>
        <authorList>
            <person name="Schelkunov M."/>
            <person name="Shtratnikova V."/>
            <person name="Makarenko M."/>
            <person name="Klepikova A."/>
            <person name="Omelchenko D."/>
            <person name="Novikova G."/>
            <person name="Obukhova E."/>
            <person name="Bogdanov V."/>
            <person name="Penin A."/>
            <person name="Logacheva M."/>
        </authorList>
    </citation>
    <scope>NUCLEOTIDE SEQUENCE</scope>
    <source>
        <strain evidence="1">Hsosn_3</strain>
        <tissue evidence="1">Leaf</tissue>
    </source>
</reference>
<reference evidence="1" key="2">
    <citation type="submission" date="2023-05" db="EMBL/GenBank/DDBJ databases">
        <authorList>
            <person name="Schelkunov M.I."/>
        </authorList>
    </citation>
    <scope>NUCLEOTIDE SEQUENCE</scope>
    <source>
        <strain evidence="1">Hsosn_3</strain>
        <tissue evidence="1">Leaf</tissue>
    </source>
</reference>
<dbReference type="AlphaFoldDB" id="A0AAD8HK24"/>
<proteinExistence type="predicted"/>
<sequence>MYMLVLHCAINATLVTITDHEYDQFCLPCLFVICGTPGSLEYGLTKKNHVVLMGIAATAMKNNDEQVHEDQGVDMSYKTLLGSIFRTSLLFRGTSLEEMLQKSWSDDEELVAGVMLQI</sequence>
<organism evidence="1 2">
    <name type="scientific">Heracleum sosnowskyi</name>
    <dbReference type="NCBI Taxonomy" id="360622"/>
    <lineage>
        <taxon>Eukaryota</taxon>
        <taxon>Viridiplantae</taxon>
        <taxon>Streptophyta</taxon>
        <taxon>Embryophyta</taxon>
        <taxon>Tracheophyta</taxon>
        <taxon>Spermatophyta</taxon>
        <taxon>Magnoliopsida</taxon>
        <taxon>eudicotyledons</taxon>
        <taxon>Gunneridae</taxon>
        <taxon>Pentapetalae</taxon>
        <taxon>asterids</taxon>
        <taxon>campanulids</taxon>
        <taxon>Apiales</taxon>
        <taxon>Apiaceae</taxon>
        <taxon>Apioideae</taxon>
        <taxon>apioid superclade</taxon>
        <taxon>Tordylieae</taxon>
        <taxon>Tordyliinae</taxon>
        <taxon>Heracleum</taxon>
    </lineage>
</organism>
<accession>A0AAD8HK24</accession>
<dbReference type="Proteomes" id="UP001237642">
    <property type="component" value="Unassembled WGS sequence"/>
</dbReference>
<keyword evidence="2" id="KW-1185">Reference proteome</keyword>
<protein>
    <submittedName>
        <fullName evidence="1">Uncharacterized protein</fullName>
    </submittedName>
</protein>
<comment type="caution">
    <text evidence="1">The sequence shown here is derived from an EMBL/GenBank/DDBJ whole genome shotgun (WGS) entry which is preliminary data.</text>
</comment>